<protein>
    <submittedName>
        <fullName evidence="1">Uncharacterized protein</fullName>
    </submittedName>
</protein>
<name>A0A1A9Z1G0_GLOPL</name>
<proteinExistence type="predicted"/>
<accession>A0A1A9Z1G0</accession>
<dbReference type="VEuPathDB" id="VectorBase:GPAI000835"/>
<organism evidence="1 2">
    <name type="scientific">Glossina pallidipes</name>
    <name type="common">Tsetse fly</name>
    <dbReference type="NCBI Taxonomy" id="7398"/>
    <lineage>
        <taxon>Eukaryota</taxon>
        <taxon>Metazoa</taxon>
        <taxon>Ecdysozoa</taxon>
        <taxon>Arthropoda</taxon>
        <taxon>Hexapoda</taxon>
        <taxon>Insecta</taxon>
        <taxon>Pterygota</taxon>
        <taxon>Neoptera</taxon>
        <taxon>Endopterygota</taxon>
        <taxon>Diptera</taxon>
        <taxon>Brachycera</taxon>
        <taxon>Muscomorpha</taxon>
        <taxon>Hippoboscoidea</taxon>
        <taxon>Glossinidae</taxon>
        <taxon>Glossina</taxon>
    </lineage>
</organism>
<reference evidence="2" key="1">
    <citation type="submission" date="2014-03" db="EMBL/GenBank/DDBJ databases">
        <authorList>
            <person name="Aksoy S."/>
            <person name="Warren W."/>
            <person name="Wilson R.K."/>
        </authorList>
    </citation>
    <scope>NUCLEOTIDE SEQUENCE [LARGE SCALE GENOMIC DNA]</scope>
    <source>
        <strain evidence="2">IAEA</strain>
    </source>
</reference>
<dbReference type="EnsemblMetazoa" id="GPAI000835-RA">
    <property type="protein sequence ID" value="GPAI000835-PA"/>
    <property type="gene ID" value="GPAI000835"/>
</dbReference>
<dbReference type="AlphaFoldDB" id="A0A1A9Z1G0"/>
<evidence type="ECO:0000313" key="2">
    <source>
        <dbReference type="Proteomes" id="UP000092445"/>
    </source>
</evidence>
<reference evidence="1" key="2">
    <citation type="submission" date="2020-05" db="UniProtKB">
        <authorList>
            <consortium name="EnsemblMetazoa"/>
        </authorList>
    </citation>
    <scope>IDENTIFICATION</scope>
    <source>
        <strain evidence="1">IAEA</strain>
    </source>
</reference>
<dbReference type="Proteomes" id="UP000092445">
    <property type="component" value="Unassembled WGS sequence"/>
</dbReference>
<keyword evidence="2" id="KW-1185">Reference proteome</keyword>
<evidence type="ECO:0000313" key="1">
    <source>
        <dbReference type="EnsemblMetazoa" id="GPAI000835-PA"/>
    </source>
</evidence>
<sequence>FRKNLENCASTTELVSLCFVKRWDTFYRLYLACCQNEHFSERLRGALVDMHVFLQECQKRSNYLVAGRLSIETYRTHKEISIYLFNIAWFSPILSKPNLRVGRSVVLEFTK</sequence>
<dbReference type="STRING" id="7398.A0A1A9Z1G0"/>